<feature type="compositionally biased region" description="Polar residues" evidence="1">
    <location>
        <begin position="29"/>
        <end position="38"/>
    </location>
</feature>
<dbReference type="Gene3D" id="1.25.40.10">
    <property type="entry name" value="Tetratricopeptide repeat domain"/>
    <property type="match status" value="1"/>
</dbReference>
<keyword evidence="3" id="KW-1185">Reference proteome</keyword>
<evidence type="ECO:0000313" key="2">
    <source>
        <dbReference type="EMBL" id="AOA59309.1"/>
    </source>
</evidence>
<protein>
    <recommendedName>
        <fullName evidence="4">Sel1 repeat family protein</fullName>
    </recommendedName>
</protein>
<dbReference type="OrthoDB" id="5678063at2"/>
<dbReference type="RefSeq" id="WP_067557409.1">
    <property type="nucleotide sequence ID" value="NZ_CP016895.1"/>
</dbReference>
<evidence type="ECO:0008006" key="4">
    <source>
        <dbReference type="Google" id="ProtNLM"/>
    </source>
</evidence>
<dbReference type="STRING" id="1789224.BFG52_13725"/>
<gene>
    <name evidence="2" type="ORF">BFG52_13725</name>
</gene>
<proteinExistence type="predicted"/>
<dbReference type="Proteomes" id="UP000093391">
    <property type="component" value="Chromosome"/>
</dbReference>
<dbReference type="InterPro" id="IPR011990">
    <property type="entry name" value="TPR-like_helical_dom_sf"/>
</dbReference>
<dbReference type="PROSITE" id="PS51257">
    <property type="entry name" value="PROKAR_LIPOPROTEIN"/>
    <property type="match status" value="1"/>
</dbReference>
<dbReference type="AlphaFoldDB" id="A0A1B2M2B3"/>
<feature type="region of interest" description="Disordered" evidence="1">
    <location>
        <begin position="17"/>
        <end position="38"/>
    </location>
</feature>
<dbReference type="EMBL" id="CP016895">
    <property type="protein sequence ID" value="AOA59309.1"/>
    <property type="molecule type" value="Genomic_DNA"/>
</dbReference>
<accession>A0A1B2M2B3</accession>
<dbReference type="KEGG" id="ala:BFG52_13725"/>
<reference evidence="2 3" key="1">
    <citation type="submission" date="2016-08" db="EMBL/GenBank/DDBJ databases">
        <authorList>
            <person name="Seilhamer J.J."/>
        </authorList>
    </citation>
    <scope>NUCLEOTIDE SEQUENCE [LARGE SCALE GENOMIC DNA]</scope>
    <source>
        <strain evidence="2 3">BRTC-1</strain>
    </source>
</reference>
<dbReference type="SUPFAM" id="SSF81901">
    <property type="entry name" value="HCP-like"/>
    <property type="match status" value="1"/>
</dbReference>
<evidence type="ECO:0000256" key="1">
    <source>
        <dbReference type="SAM" id="MobiDB-lite"/>
    </source>
</evidence>
<name>A0A1B2M2B3_9GAMM</name>
<evidence type="ECO:0000313" key="3">
    <source>
        <dbReference type="Proteomes" id="UP000093391"/>
    </source>
</evidence>
<sequence>MRYIFLALSILGSTACSPNTSDVKKEQSEQNASNISQQKNDDYFDTAVQLLTQGGVENVTLAIKALEQSATQGNSEALYNLGTIYHYGKAGTIDYKKALDYYLLTCC</sequence>
<organism evidence="2 3">
    <name type="scientific">Acinetobacter larvae</name>
    <dbReference type="NCBI Taxonomy" id="1789224"/>
    <lineage>
        <taxon>Bacteria</taxon>
        <taxon>Pseudomonadati</taxon>
        <taxon>Pseudomonadota</taxon>
        <taxon>Gammaproteobacteria</taxon>
        <taxon>Moraxellales</taxon>
        <taxon>Moraxellaceae</taxon>
        <taxon>Acinetobacter</taxon>
    </lineage>
</organism>